<evidence type="ECO:0000313" key="3">
    <source>
        <dbReference type="Proteomes" id="UP001494902"/>
    </source>
</evidence>
<name>A0ABV1K3C3_9PSEU</name>
<organism evidence="2 3">
    <name type="scientific">Pseudonocardia nematodicida</name>
    <dbReference type="NCBI Taxonomy" id="1206997"/>
    <lineage>
        <taxon>Bacteria</taxon>
        <taxon>Bacillati</taxon>
        <taxon>Actinomycetota</taxon>
        <taxon>Actinomycetes</taxon>
        <taxon>Pseudonocardiales</taxon>
        <taxon>Pseudonocardiaceae</taxon>
        <taxon>Pseudonocardia</taxon>
    </lineage>
</organism>
<dbReference type="Pfam" id="PF07969">
    <property type="entry name" value="Amidohydro_3"/>
    <property type="match status" value="1"/>
</dbReference>
<dbReference type="InterPro" id="IPR011059">
    <property type="entry name" value="Metal-dep_hydrolase_composite"/>
</dbReference>
<dbReference type="Gene3D" id="3.10.310.70">
    <property type="match status" value="1"/>
</dbReference>
<keyword evidence="3" id="KW-1185">Reference proteome</keyword>
<dbReference type="RefSeq" id="WP_349296047.1">
    <property type="nucleotide sequence ID" value="NZ_JBEDNQ010000001.1"/>
</dbReference>
<proteinExistence type="predicted"/>
<accession>A0ABV1K3C3</accession>
<dbReference type="PANTHER" id="PTHR22642">
    <property type="entry name" value="IMIDAZOLONEPROPIONASE"/>
    <property type="match status" value="1"/>
</dbReference>
<dbReference type="SUPFAM" id="SSF51556">
    <property type="entry name" value="Metallo-dependent hydrolases"/>
    <property type="match status" value="1"/>
</dbReference>
<dbReference type="EMBL" id="JBEDNQ010000001">
    <property type="protein sequence ID" value="MEQ3548954.1"/>
    <property type="molecule type" value="Genomic_DNA"/>
</dbReference>
<gene>
    <name evidence="2" type="ORF">WIS52_00610</name>
</gene>
<dbReference type="SUPFAM" id="SSF51338">
    <property type="entry name" value="Composite domain of metallo-dependent hydrolases"/>
    <property type="match status" value="1"/>
</dbReference>
<evidence type="ECO:0000313" key="2">
    <source>
        <dbReference type="EMBL" id="MEQ3548954.1"/>
    </source>
</evidence>
<dbReference type="Gene3D" id="3.20.20.140">
    <property type="entry name" value="Metal-dependent hydrolases"/>
    <property type="match status" value="1"/>
</dbReference>
<dbReference type="InterPro" id="IPR013108">
    <property type="entry name" value="Amidohydro_3"/>
</dbReference>
<dbReference type="Proteomes" id="UP001494902">
    <property type="component" value="Unassembled WGS sequence"/>
</dbReference>
<reference evidence="2 3" key="1">
    <citation type="submission" date="2024-03" db="EMBL/GenBank/DDBJ databases">
        <title>Draft genome sequence of Pseudonocardia nematodicida JCM 31783.</title>
        <authorList>
            <person name="Butdee W."/>
            <person name="Duangmal K."/>
        </authorList>
    </citation>
    <scope>NUCLEOTIDE SEQUENCE [LARGE SCALE GENOMIC DNA]</scope>
    <source>
        <strain evidence="2 3">JCM 31783</strain>
    </source>
</reference>
<dbReference type="Gene3D" id="2.30.40.10">
    <property type="entry name" value="Urease, subunit C, domain 1"/>
    <property type="match status" value="1"/>
</dbReference>
<dbReference type="InterPro" id="IPR032466">
    <property type="entry name" value="Metal_Hydrolase"/>
</dbReference>
<feature type="domain" description="Amidohydrolase 3" evidence="1">
    <location>
        <begin position="48"/>
        <end position="534"/>
    </location>
</feature>
<evidence type="ECO:0000259" key="1">
    <source>
        <dbReference type="Pfam" id="PF07969"/>
    </source>
</evidence>
<sequence length="536" mass="58299">MSRQAFVAGKVFTGEDESRVVTAFRVNDGLVEWTGDVHELDPAERRSAIDLEGRTVLPGLLDMHLHPAVMASLADAVECLPPRVRSVDELVATLRCHPALGAGPDVWIVGTGYDEAVYPEHRHPTARDLDRVSTTQPVLVWRADRHSAVCNTRALEIAGITAATPDPPGSRFGRDETGRPDGILTERDAAHAVARHVPERTAAEFADLLGAVGERLLARGIVGVCDLMATALPDPLATYRSAAGRRPFPRSALFLGWDPAAPLPDLTEDERTGPVRVGGVKVLMDGTYSGRTAWVCHPYPESDDHGLRAVTDDDLCAARDWARRNEVQLAVHAMGDRAIAHVVDLLGDDEPWLTDQPSVRIEHATLMSPELVDRLRTTRMSFGIATHTVFLFAEYAAYARNLRPEQLPDAYPVRTLYGAVDALALSSDCPATAWSEADDVFVSVEAAVRRRAHNGEDIGQDAAVTVAQALLLYTSRAAGLTRLTGLAGPSRLGTIAPGREASFVVLDRDVLTVPSEEISRVRVDETWLAGRRVYRR</sequence>
<comment type="caution">
    <text evidence="2">The sequence shown here is derived from an EMBL/GenBank/DDBJ whole genome shotgun (WGS) entry which is preliminary data.</text>
</comment>
<protein>
    <submittedName>
        <fullName evidence="2">Amidohydrolase family protein</fullName>
    </submittedName>
</protein>
<dbReference type="PANTHER" id="PTHR22642:SF2">
    <property type="entry name" value="PROTEIN LONG AFTER FAR-RED 3"/>
    <property type="match status" value="1"/>
</dbReference>